<dbReference type="InterPro" id="IPR007165">
    <property type="entry name" value="Phage_holin_4_2"/>
</dbReference>
<keyword evidence="1" id="KW-0812">Transmembrane</keyword>
<organism evidence="2 3">
    <name type="scientific">Flavobacterium agricola</name>
    <dbReference type="NCBI Taxonomy" id="2870839"/>
    <lineage>
        <taxon>Bacteria</taxon>
        <taxon>Pseudomonadati</taxon>
        <taxon>Bacteroidota</taxon>
        <taxon>Flavobacteriia</taxon>
        <taxon>Flavobacteriales</taxon>
        <taxon>Flavobacteriaceae</taxon>
        <taxon>Flavobacterium</taxon>
    </lineage>
</organism>
<protein>
    <submittedName>
        <fullName evidence="2">Phage holin family protein</fullName>
    </submittedName>
</protein>
<reference evidence="2" key="1">
    <citation type="submission" date="2021-08" db="EMBL/GenBank/DDBJ databases">
        <title>Flavobacterium sp. strain CC-SYL302.</title>
        <authorList>
            <person name="Lin S.-Y."/>
            <person name="Lee T.-H."/>
            <person name="Young C.-C."/>
        </authorList>
    </citation>
    <scope>NUCLEOTIDE SEQUENCE</scope>
    <source>
        <strain evidence="2">CC-SYL302</strain>
    </source>
</reference>
<dbReference type="RefSeq" id="WP_264432802.1">
    <property type="nucleotide sequence ID" value="NZ_CP081495.1"/>
</dbReference>
<name>A0ABY6LXN0_9FLAO</name>
<dbReference type="PANTHER" id="PTHR37309">
    <property type="entry name" value="SLR0284 PROTEIN"/>
    <property type="match status" value="1"/>
</dbReference>
<evidence type="ECO:0000256" key="1">
    <source>
        <dbReference type="SAM" id="Phobius"/>
    </source>
</evidence>
<dbReference type="Pfam" id="PF04020">
    <property type="entry name" value="Phage_holin_4_2"/>
    <property type="match status" value="1"/>
</dbReference>
<keyword evidence="1" id="KW-1133">Transmembrane helix</keyword>
<keyword evidence="1" id="KW-0472">Membrane</keyword>
<dbReference type="PANTHER" id="PTHR37309:SF1">
    <property type="entry name" value="SLR0284 PROTEIN"/>
    <property type="match status" value="1"/>
</dbReference>
<dbReference type="EMBL" id="CP081495">
    <property type="protein sequence ID" value="UYW00737.1"/>
    <property type="molecule type" value="Genomic_DNA"/>
</dbReference>
<gene>
    <name evidence="2" type="ORF">K5I29_09420</name>
</gene>
<feature type="transmembrane region" description="Helical" evidence="1">
    <location>
        <begin position="28"/>
        <end position="46"/>
    </location>
</feature>
<keyword evidence="3" id="KW-1185">Reference proteome</keyword>
<proteinExistence type="predicted"/>
<sequence length="115" mass="12625">MALVLDFIITSLIILLLANFLPGIQVTSWWSALGVAIILALLNTFIKPVLVFFTFPITVVTFGLFLFVINAVIVILAGKLINGFQVSGFWYALLFSIVLSFAKGIIDSIFVSNQQ</sequence>
<accession>A0ABY6LXN0</accession>
<feature type="transmembrane region" description="Helical" evidence="1">
    <location>
        <begin position="53"/>
        <end position="77"/>
    </location>
</feature>
<feature type="transmembrane region" description="Helical" evidence="1">
    <location>
        <begin position="89"/>
        <end position="111"/>
    </location>
</feature>
<dbReference type="Proteomes" id="UP001163328">
    <property type="component" value="Chromosome"/>
</dbReference>
<evidence type="ECO:0000313" key="2">
    <source>
        <dbReference type="EMBL" id="UYW00737.1"/>
    </source>
</evidence>
<evidence type="ECO:0000313" key="3">
    <source>
        <dbReference type="Proteomes" id="UP001163328"/>
    </source>
</evidence>